<gene>
    <name evidence="3" type="ORF">CLV63_106245</name>
</gene>
<keyword evidence="2" id="KW-0812">Transmembrane</keyword>
<dbReference type="Proteomes" id="UP000240542">
    <property type="component" value="Unassembled WGS sequence"/>
</dbReference>
<proteinExistence type="predicted"/>
<dbReference type="AlphaFoldDB" id="A0A2P8DLY6"/>
<protein>
    <recommendedName>
        <fullName evidence="5">PH (Pleckstrin Homology) domain-containing protein</fullName>
    </recommendedName>
</protein>
<sequence length="205" mass="22226">MSETTEAFRVVNRFHPTWNGIWLTVGCVVFTAVGVALILRGTTGGIIIGGMAVLLCGGGGLLAATTRLSRRPVLELDSDGVTVVVPWPQTRTDDRRMHWDEVAAIVAHSQILPFRKRTARHDYIAFVPAGAPREAPEATETDSPPSTPGVEVPWRLRYSAHIRPTWSAGVDGIVAAARRFRPDLPFEDRRGEPAAAPQDEDGKGA</sequence>
<reference evidence="3 4" key="1">
    <citation type="submission" date="2018-03" db="EMBL/GenBank/DDBJ databases">
        <title>Genomic Encyclopedia of Archaeal and Bacterial Type Strains, Phase II (KMG-II): from individual species to whole genera.</title>
        <authorList>
            <person name="Goeker M."/>
        </authorList>
    </citation>
    <scope>NUCLEOTIDE SEQUENCE [LARGE SCALE GENOMIC DNA]</scope>
    <source>
        <strain evidence="3 4">DSM 45312</strain>
    </source>
</reference>
<feature type="transmembrane region" description="Helical" evidence="2">
    <location>
        <begin position="45"/>
        <end position="64"/>
    </location>
</feature>
<evidence type="ECO:0000256" key="2">
    <source>
        <dbReference type="SAM" id="Phobius"/>
    </source>
</evidence>
<evidence type="ECO:0000313" key="3">
    <source>
        <dbReference type="EMBL" id="PSK98197.1"/>
    </source>
</evidence>
<evidence type="ECO:0008006" key="5">
    <source>
        <dbReference type="Google" id="ProtNLM"/>
    </source>
</evidence>
<dbReference type="NCBIfam" id="NF041635">
    <property type="entry name" value="STM3941_fam"/>
    <property type="match status" value="1"/>
</dbReference>
<keyword evidence="2" id="KW-0472">Membrane</keyword>
<keyword evidence="4" id="KW-1185">Reference proteome</keyword>
<comment type="caution">
    <text evidence="3">The sequence shown here is derived from an EMBL/GenBank/DDBJ whole genome shotgun (WGS) entry which is preliminary data.</text>
</comment>
<dbReference type="RefSeq" id="WP_106582914.1">
    <property type="nucleotide sequence ID" value="NZ_PYGA01000006.1"/>
</dbReference>
<feature type="compositionally biased region" description="Basic and acidic residues" evidence="1">
    <location>
        <begin position="182"/>
        <end position="192"/>
    </location>
</feature>
<evidence type="ECO:0000256" key="1">
    <source>
        <dbReference type="SAM" id="MobiDB-lite"/>
    </source>
</evidence>
<dbReference type="EMBL" id="PYGA01000006">
    <property type="protein sequence ID" value="PSK98197.1"/>
    <property type="molecule type" value="Genomic_DNA"/>
</dbReference>
<feature type="transmembrane region" description="Helical" evidence="2">
    <location>
        <begin position="21"/>
        <end position="39"/>
    </location>
</feature>
<evidence type="ECO:0000313" key="4">
    <source>
        <dbReference type="Proteomes" id="UP000240542"/>
    </source>
</evidence>
<organism evidence="3 4">
    <name type="scientific">Murinocardiopsis flavida</name>
    <dbReference type="NCBI Taxonomy" id="645275"/>
    <lineage>
        <taxon>Bacteria</taxon>
        <taxon>Bacillati</taxon>
        <taxon>Actinomycetota</taxon>
        <taxon>Actinomycetes</taxon>
        <taxon>Streptosporangiales</taxon>
        <taxon>Nocardiopsidaceae</taxon>
        <taxon>Murinocardiopsis</taxon>
    </lineage>
</organism>
<accession>A0A2P8DLY6</accession>
<feature type="region of interest" description="Disordered" evidence="1">
    <location>
        <begin position="182"/>
        <end position="205"/>
    </location>
</feature>
<keyword evidence="2" id="KW-1133">Transmembrane helix</keyword>
<dbReference type="InterPro" id="IPR048136">
    <property type="entry name" value="STM3941-like"/>
</dbReference>
<dbReference type="OrthoDB" id="3436005at2"/>
<name>A0A2P8DLY6_9ACTN</name>